<dbReference type="Gene3D" id="3.30.230.10">
    <property type="match status" value="1"/>
</dbReference>
<protein>
    <submittedName>
        <fullName evidence="1">Magnesium chelatase</fullName>
    </submittedName>
</protein>
<feature type="non-terminal residue" evidence="1">
    <location>
        <position position="93"/>
    </location>
</feature>
<dbReference type="Pfam" id="PF13541">
    <property type="entry name" value="ChlI"/>
    <property type="match status" value="1"/>
</dbReference>
<name>A0ABS7C6P4_9BACL</name>
<accession>A0ABS7C6P4</accession>
<comment type="caution">
    <text evidence="1">The sequence shown here is derived from an EMBL/GenBank/DDBJ whole genome shotgun (WGS) entry which is preliminary data.</text>
</comment>
<dbReference type="SUPFAM" id="SSF54211">
    <property type="entry name" value="Ribosomal protein S5 domain 2-like"/>
    <property type="match status" value="1"/>
</dbReference>
<reference evidence="1 2" key="1">
    <citation type="submission" date="2021-07" db="EMBL/GenBank/DDBJ databases">
        <title>Paenibacillus radiodurans sp. nov., isolated from the southeastern edge of Tengger Desert.</title>
        <authorList>
            <person name="Zhang G."/>
        </authorList>
    </citation>
    <scope>NUCLEOTIDE SEQUENCE [LARGE SCALE GENOMIC DNA]</scope>
    <source>
        <strain evidence="1 2">CCM 7311</strain>
    </source>
</reference>
<organism evidence="1 2">
    <name type="scientific">Paenibacillus sepulcri</name>
    <dbReference type="NCBI Taxonomy" id="359917"/>
    <lineage>
        <taxon>Bacteria</taxon>
        <taxon>Bacillati</taxon>
        <taxon>Bacillota</taxon>
        <taxon>Bacilli</taxon>
        <taxon>Bacillales</taxon>
        <taxon>Paenibacillaceae</taxon>
        <taxon>Paenibacillus</taxon>
    </lineage>
</organism>
<keyword evidence="2" id="KW-1185">Reference proteome</keyword>
<proteinExistence type="predicted"/>
<gene>
    <name evidence="1" type="ORF">K0U00_21310</name>
</gene>
<dbReference type="EMBL" id="JAHZIK010000614">
    <property type="protein sequence ID" value="MBW7456581.1"/>
    <property type="molecule type" value="Genomic_DNA"/>
</dbReference>
<dbReference type="InterPro" id="IPR020568">
    <property type="entry name" value="Ribosomal_Su5_D2-typ_SF"/>
</dbReference>
<evidence type="ECO:0000313" key="1">
    <source>
        <dbReference type="EMBL" id="MBW7456581.1"/>
    </source>
</evidence>
<dbReference type="Proteomes" id="UP001519887">
    <property type="component" value="Unassembled WGS sequence"/>
</dbReference>
<sequence length="93" mass="9826">MYGSMFSASVYGVEGRLITVEVDISNGLPQVNVVGLPDPAVRESIERVRAAVKNCGFKFPMERITVNLAPADLRKEGTAFDLAIAAGILSASG</sequence>
<evidence type="ECO:0000313" key="2">
    <source>
        <dbReference type="Proteomes" id="UP001519887"/>
    </source>
</evidence>
<dbReference type="InterPro" id="IPR014721">
    <property type="entry name" value="Ribsml_uS5_D2-typ_fold_subgr"/>
</dbReference>